<dbReference type="AlphaFoldDB" id="A0A5M7BXW8"/>
<protein>
    <submittedName>
        <fullName evidence="2">Arylamine N-acetyltransferase</fullName>
    </submittedName>
</protein>
<dbReference type="Gene3D" id="3.30.2140.10">
    <property type="entry name" value="Arylamine N-acetyltransferase"/>
    <property type="match status" value="1"/>
</dbReference>
<proteinExistence type="inferred from homology"/>
<comment type="similarity">
    <text evidence="1">Belongs to the arylamine N-acetyltransferase family.</text>
</comment>
<dbReference type="Gene3D" id="2.40.128.150">
    <property type="entry name" value="Cysteine proteinases"/>
    <property type="match status" value="1"/>
</dbReference>
<name>A0A5M7BXW8_SACHI</name>
<dbReference type="GO" id="GO:0016407">
    <property type="term" value="F:acetyltransferase activity"/>
    <property type="evidence" value="ECO:0007669"/>
    <property type="project" value="InterPro"/>
</dbReference>
<dbReference type="PANTHER" id="PTHR11786">
    <property type="entry name" value="N-HYDROXYARYLAMINE O-ACETYLTRANSFERASE"/>
    <property type="match status" value="1"/>
</dbReference>
<dbReference type="Proteomes" id="UP000323946">
    <property type="component" value="Unassembled WGS sequence"/>
</dbReference>
<dbReference type="EMBL" id="VWPH01000004">
    <property type="protein sequence ID" value="KAA5835096.1"/>
    <property type="molecule type" value="Genomic_DNA"/>
</dbReference>
<evidence type="ECO:0000256" key="1">
    <source>
        <dbReference type="ARBA" id="ARBA00006547"/>
    </source>
</evidence>
<dbReference type="OrthoDB" id="7181050at2"/>
<sequence>MFDVDQYLKAIGFAGQPRPDAETLRTLHKGHLMAIPYDSSWNAERGISIWRDVDIDVDAVFDDIVIGGRGGNCYELNGLFRRLLDEIGFDTAVLSAGIRQVDGTFGPDLEHVFNRVELDGRTWLADVGFVGPSYLEPLVLSDDEQPQFGSRFRIARQDDYRVVERKPQTGDWQPVYRFRPQARDFQEWSGDQRELVEFAQQLVGAGTVIRGRAFDTGQMILIGRRYLEVDNGHDAMRVLVEQDELDRVVRTILRADR</sequence>
<evidence type="ECO:0000313" key="2">
    <source>
        <dbReference type="EMBL" id="KAA5835096.1"/>
    </source>
</evidence>
<dbReference type="PANTHER" id="PTHR11786:SF0">
    <property type="entry name" value="ARYLAMINE N-ACETYLTRANSFERASE 4-RELATED"/>
    <property type="match status" value="1"/>
</dbReference>
<dbReference type="SUPFAM" id="SSF54001">
    <property type="entry name" value="Cysteine proteinases"/>
    <property type="match status" value="1"/>
</dbReference>
<organism evidence="2 3">
    <name type="scientific">Saccharopolyspora hirsuta</name>
    <dbReference type="NCBI Taxonomy" id="1837"/>
    <lineage>
        <taxon>Bacteria</taxon>
        <taxon>Bacillati</taxon>
        <taxon>Actinomycetota</taxon>
        <taxon>Actinomycetes</taxon>
        <taxon>Pseudonocardiales</taxon>
        <taxon>Pseudonocardiaceae</taxon>
        <taxon>Saccharopolyspora</taxon>
    </lineage>
</organism>
<comment type="caution">
    <text evidence="2">The sequence shown here is derived from an EMBL/GenBank/DDBJ whole genome shotgun (WGS) entry which is preliminary data.</text>
</comment>
<dbReference type="Pfam" id="PF00797">
    <property type="entry name" value="Acetyltransf_2"/>
    <property type="match status" value="1"/>
</dbReference>
<keyword evidence="3" id="KW-1185">Reference proteome</keyword>
<dbReference type="InterPro" id="IPR038765">
    <property type="entry name" value="Papain-like_cys_pep_sf"/>
</dbReference>
<evidence type="ECO:0000313" key="3">
    <source>
        <dbReference type="Proteomes" id="UP000323946"/>
    </source>
</evidence>
<gene>
    <name evidence="2" type="ORF">F1721_09875</name>
</gene>
<accession>A0A5M7BXW8</accession>
<dbReference type="RefSeq" id="WP_150066292.1">
    <property type="nucleotide sequence ID" value="NZ_VWPH01000004.1"/>
</dbReference>
<keyword evidence="2" id="KW-0808">Transferase</keyword>
<reference evidence="2 3" key="1">
    <citation type="submission" date="2019-09" db="EMBL/GenBank/DDBJ databases">
        <title>Draft genome sequence of the thermophilic Saccharopolyspora hirsuta VKM Ac-666T.</title>
        <authorList>
            <person name="Lobastova T.G."/>
            <person name="Fokina V."/>
            <person name="Bragin E.Y."/>
            <person name="Shtratnikova V.Y."/>
            <person name="Starodumova I.P."/>
            <person name="Tarlachkov S.V."/>
            <person name="Donova M.V."/>
        </authorList>
    </citation>
    <scope>NUCLEOTIDE SEQUENCE [LARGE SCALE GENOMIC DNA]</scope>
    <source>
        <strain evidence="2 3">VKM Ac-666</strain>
    </source>
</reference>
<dbReference type="InterPro" id="IPR001447">
    <property type="entry name" value="Arylamine_N-AcTrfase"/>
</dbReference>
<dbReference type="SMR" id="A0A5M7BXW8"/>